<evidence type="ECO:0000313" key="11">
    <source>
        <dbReference type="EMBL" id="TYH37157.1"/>
    </source>
</evidence>
<keyword evidence="12" id="KW-1185">Reference proteome</keyword>
<sequence length="462" mass="52220">MATSLQVNRFCIRAAYDNFGGKSGGLSFRKPLTVRCSGDVASSSSVAVDLDNFDAKTFRHDLTRSKNYNRKGFRHKEETLELMNQEYTSDIIKKLKENGNEYTWGNVRVKLAEAYGFCWGVERAVQIAYEARKQFPYEKIWLTNEIIHNPTVNKRLEEMEVEVIPIEEGKKLFDVVNKSNVVVFPAFGAGVDEMLTLNEKNVQIVDTTCPWVAKVWNTVEKHKKGDYTSIIHGKYAHEETIATASFAGAYIIVKNMTEAMYVCDYILGGELDGSSSTKEAFMEKFKYATSKGFDPDRDLVKVGIENQTTMLKGETEEIGKLVERTMMQKYGVENVNDHFISFNTICDATQERQDAMYKLVEKNLDLMLVVGGWNSSNTSHLQEISEDHGIPSYWIDSEQRIGPGNRIAHKLKHGELVETENWLPEGPITIGVTSGASTPDKVVEEALIKVFDIKREELLQVA</sequence>
<comment type="pathway">
    <text evidence="7">Isoprenoid biosynthesis; isopentenyl diphosphate biosynthesis via DXP pathway; isopentenyl diphosphate from 1-deoxy-D-xylulose 5-phosphate: step 6/6.</text>
</comment>
<organism evidence="11 12">
    <name type="scientific">Gossypium tomentosum</name>
    <name type="common">Hawaiian cotton</name>
    <name type="synonym">Gossypium sandvicense</name>
    <dbReference type="NCBI Taxonomy" id="34277"/>
    <lineage>
        <taxon>Eukaryota</taxon>
        <taxon>Viridiplantae</taxon>
        <taxon>Streptophyta</taxon>
        <taxon>Embryophyta</taxon>
        <taxon>Tracheophyta</taxon>
        <taxon>Spermatophyta</taxon>
        <taxon>Magnoliopsida</taxon>
        <taxon>eudicotyledons</taxon>
        <taxon>Gunneridae</taxon>
        <taxon>Pentapetalae</taxon>
        <taxon>rosids</taxon>
        <taxon>malvids</taxon>
        <taxon>Malvales</taxon>
        <taxon>Malvaceae</taxon>
        <taxon>Malvoideae</taxon>
        <taxon>Gossypium</taxon>
    </lineage>
</organism>
<evidence type="ECO:0000256" key="9">
    <source>
        <dbReference type="ARBA" id="ARBA00046335"/>
    </source>
</evidence>
<evidence type="ECO:0000256" key="1">
    <source>
        <dbReference type="ARBA" id="ARBA00001966"/>
    </source>
</evidence>
<dbReference type="GO" id="GO:0050992">
    <property type="term" value="P:dimethylallyl diphosphate biosynthetic process"/>
    <property type="evidence" value="ECO:0007669"/>
    <property type="project" value="InterPro"/>
</dbReference>
<evidence type="ECO:0000313" key="12">
    <source>
        <dbReference type="Proteomes" id="UP000322667"/>
    </source>
</evidence>
<accession>A0A5D2I419</accession>
<evidence type="ECO:0000256" key="3">
    <source>
        <dbReference type="ARBA" id="ARBA00022723"/>
    </source>
</evidence>
<dbReference type="Proteomes" id="UP000322667">
    <property type="component" value="Chromosome D12"/>
</dbReference>
<dbReference type="PANTHER" id="PTHR31619:SF5">
    <property type="entry name" value="4-HYDROXY-3-METHYLBUT-2-ENYL DIPHOSPHATE REDUCTASE, CHLOROPLASTIC"/>
    <property type="match status" value="1"/>
</dbReference>
<dbReference type="NCBIfam" id="NF009911">
    <property type="entry name" value="PRK13371.1"/>
    <property type="match status" value="1"/>
</dbReference>
<evidence type="ECO:0000256" key="6">
    <source>
        <dbReference type="ARBA" id="ARBA00023014"/>
    </source>
</evidence>
<evidence type="ECO:0000256" key="2">
    <source>
        <dbReference type="ARBA" id="ARBA00022485"/>
    </source>
</evidence>
<evidence type="ECO:0000256" key="7">
    <source>
        <dbReference type="ARBA" id="ARBA00046313"/>
    </source>
</evidence>
<keyword evidence="2" id="KW-0004">4Fe-4S</keyword>
<evidence type="ECO:0000256" key="4">
    <source>
        <dbReference type="ARBA" id="ARBA00023002"/>
    </source>
</evidence>
<dbReference type="EC" id="1.17.7.4" evidence="10"/>
<keyword evidence="4" id="KW-0560">Oxidoreductase</keyword>
<keyword evidence="6" id="KW-0411">Iron-sulfur</keyword>
<keyword evidence="3" id="KW-0479">Metal-binding</keyword>
<name>A0A5D2I419_GOSTO</name>
<dbReference type="PANTHER" id="PTHR31619">
    <property type="entry name" value="4-HYDROXY-3-METHYLBUT-2-ENYL DIPHOSPHATE REDUCTASE, CHLOROPLASTIC"/>
    <property type="match status" value="1"/>
</dbReference>
<dbReference type="Gene3D" id="3.40.1010.20">
    <property type="entry name" value="4-hydroxy-3-methylbut-2-enyl diphosphate reductase, catalytic domain"/>
    <property type="match status" value="2"/>
</dbReference>
<keyword evidence="5" id="KW-0408">Iron</keyword>
<evidence type="ECO:0000256" key="5">
    <source>
        <dbReference type="ARBA" id="ARBA00023004"/>
    </source>
</evidence>
<dbReference type="GO" id="GO:0051539">
    <property type="term" value="F:4 iron, 4 sulfur cluster binding"/>
    <property type="evidence" value="ECO:0007669"/>
    <property type="project" value="UniProtKB-KW"/>
</dbReference>
<reference evidence="11 12" key="1">
    <citation type="submission" date="2019-07" db="EMBL/GenBank/DDBJ databases">
        <title>WGS assembly of Gossypium tomentosum.</title>
        <authorList>
            <person name="Chen Z.J."/>
            <person name="Sreedasyam A."/>
            <person name="Ando A."/>
            <person name="Song Q."/>
            <person name="De L."/>
            <person name="Hulse-Kemp A."/>
            <person name="Ding M."/>
            <person name="Ye W."/>
            <person name="Kirkbride R."/>
            <person name="Jenkins J."/>
            <person name="Plott C."/>
            <person name="Lovell J."/>
            <person name="Lin Y.-M."/>
            <person name="Vaughn R."/>
            <person name="Liu B."/>
            <person name="Li W."/>
            <person name="Simpson S."/>
            <person name="Scheffler B."/>
            <person name="Saski C."/>
            <person name="Grover C."/>
            <person name="Hu G."/>
            <person name="Conover J."/>
            <person name="Carlson J."/>
            <person name="Shu S."/>
            <person name="Boston L."/>
            <person name="Williams M."/>
            <person name="Peterson D."/>
            <person name="Mcgee K."/>
            <person name="Jones D."/>
            <person name="Wendel J."/>
            <person name="Stelly D."/>
            <person name="Grimwood J."/>
            <person name="Schmutz J."/>
        </authorList>
    </citation>
    <scope>NUCLEOTIDE SEQUENCE [LARGE SCALE GENOMIC DNA]</scope>
    <source>
        <strain evidence="11">7179.01</strain>
    </source>
</reference>
<dbReference type="GO" id="GO:0046872">
    <property type="term" value="F:metal ion binding"/>
    <property type="evidence" value="ECO:0007669"/>
    <property type="project" value="UniProtKB-KW"/>
</dbReference>
<dbReference type="AlphaFoldDB" id="A0A5D2I419"/>
<dbReference type="CDD" id="cd13944">
    <property type="entry name" value="lytB_ispH"/>
    <property type="match status" value="1"/>
</dbReference>
<comment type="cofactor">
    <cofactor evidence="1">
        <name>[4Fe-4S] cluster</name>
        <dbReference type="ChEBI" id="CHEBI:49883"/>
    </cofactor>
</comment>
<dbReference type="GO" id="GO:0019288">
    <property type="term" value="P:isopentenyl diphosphate biosynthetic process, methylerythritol 4-phosphate pathway"/>
    <property type="evidence" value="ECO:0007669"/>
    <property type="project" value="InterPro"/>
</dbReference>
<evidence type="ECO:0000256" key="8">
    <source>
        <dbReference type="ARBA" id="ARBA00046314"/>
    </source>
</evidence>
<protein>
    <recommendedName>
        <fullName evidence="10">4-hydroxy-3-methylbut-2-enyl diphosphate reductase</fullName>
        <ecNumber evidence="10">1.17.7.4</ecNumber>
    </recommendedName>
</protein>
<comment type="pathway">
    <text evidence="8">Isoprenoid biosynthesis; dimethylallyl diphosphate biosynthesis; dimethylallyl diphosphate from (2E)-4-hydroxy-3-methylbutenyl diphosphate: step 1/1.</text>
</comment>
<dbReference type="EMBL" id="CM017634">
    <property type="protein sequence ID" value="TYH37157.1"/>
    <property type="molecule type" value="Genomic_DNA"/>
</dbReference>
<dbReference type="Gene3D" id="3.40.50.11270">
    <property type="match status" value="1"/>
</dbReference>
<proteinExistence type="inferred from homology"/>
<gene>
    <name evidence="11" type="ORF">ES332_D12G020000v1</name>
</gene>
<comment type="similarity">
    <text evidence="9">Belongs to the IspH family.</text>
</comment>
<dbReference type="Pfam" id="PF02401">
    <property type="entry name" value="LYTB"/>
    <property type="match status" value="1"/>
</dbReference>
<dbReference type="NCBIfam" id="TIGR00216">
    <property type="entry name" value="ispH_lytB"/>
    <property type="match status" value="1"/>
</dbReference>
<dbReference type="HAMAP" id="MF_00191">
    <property type="entry name" value="IspH"/>
    <property type="match status" value="1"/>
</dbReference>
<evidence type="ECO:0000256" key="10">
    <source>
        <dbReference type="ARBA" id="ARBA00047177"/>
    </source>
</evidence>
<dbReference type="GO" id="GO:0051745">
    <property type="term" value="F:4-hydroxy-3-methylbut-2-enyl diphosphate reductase activity"/>
    <property type="evidence" value="ECO:0007669"/>
    <property type="project" value="UniProtKB-EC"/>
</dbReference>
<dbReference type="InterPro" id="IPR003451">
    <property type="entry name" value="LytB/IspH"/>
</dbReference>